<keyword evidence="3" id="KW-1185">Reference proteome</keyword>
<evidence type="ECO:0000256" key="1">
    <source>
        <dbReference type="SAM" id="MobiDB-lite"/>
    </source>
</evidence>
<feature type="compositionally biased region" description="Basic and acidic residues" evidence="1">
    <location>
        <begin position="19"/>
        <end position="33"/>
    </location>
</feature>
<gene>
    <name evidence="2" type="ORF">mPipKuh1_006992</name>
</gene>
<accession>A0A7J8A7C0</accession>
<reference evidence="2 3" key="1">
    <citation type="journal article" date="2020" name="Nature">
        <title>Six reference-quality genomes reveal evolution of bat adaptations.</title>
        <authorList>
            <person name="Jebb D."/>
            <person name="Huang Z."/>
            <person name="Pippel M."/>
            <person name="Hughes G.M."/>
            <person name="Lavrichenko K."/>
            <person name="Devanna P."/>
            <person name="Winkler S."/>
            <person name="Jermiin L.S."/>
            <person name="Skirmuntt E.C."/>
            <person name="Katzourakis A."/>
            <person name="Burkitt-Gray L."/>
            <person name="Ray D.A."/>
            <person name="Sullivan K.A.M."/>
            <person name="Roscito J.G."/>
            <person name="Kirilenko B.M."/>
            <person name="Davalos L.M."/>
            <person name="Corthals A.P."/>
            <person name="Power M.L."/>
            <person name="Jones G."/>
            <person name="Ransome R.D."/>
            <person name="Dechmann D.K.N."/>
            <person name="Locatelli A.G."/>
            <person name="Puechmaille S.J."/>
            <person name="Fedrigo O."/>
            <person name="Jarvis E.D."/>
            <person name="Hiller M."/>
            <person name="Vernes S.C."/>
            <person name="Myers E.W."/>
            <person name="Teeling E.C."/>
        </authorList>
    </citation>
    <scope>NUCLEOTIDE SEQUENCE [LARGE SCALE GENOMIC DNA]</scope>
    <source>
        <strain evidence="2">MPipKuh1</strain>
        <tissue evidence="2">Flight muscle</tissue>
    </source>
</reference>
<dbReference type="EMBL" id="JACAGB010000002">
    <property type="protein sequence ID" value="KAF6382324.1"/>
    <property type="molecule type" value="Genomic_DNA"/>
</dbReference>
<dbReference type="AlphaFoldDB" id="A0A7J8A7C0"/>
<protein>
    <submittedName>
        <fullName evidence="2">Potassium voltage-gated channel subfamily A member regulatory beta subunit 1</fullName>
    </submittedName>
</protein>
<dbReference type="Proteomes" id="UP000558488">
    <property type="component" value="Unassembled WGS sequence"/>
</dbReference>
<evidence type="ECO:0000313" key="3">
    <source>
        <dbReference type="Proteomes" id="UP000558488"/>
    </source>
</evidence>
<name>A0A7J8A7C0_PIPKU</name>
<organism evidence="2 3">
    <name type="scientific">Pipistrellus kuhlii</name>
    <name type="common">Kuhl's pipistrelle</name>
    <dbReference type="NCBI Taxonomy" id="59472"/>
    <lineage>
        <taxon>Eukaryota</taxon>
        <taxon>Metazoa</taxon>
        <taxon>Chordata</taxon>
        <taxon>Craniata</taxon>
        <taxon>Vertebrata</taxon>
        <taxon>Euteleostomi</taxon>
        <taxon>Mammalia</taxon>
        <taxon>Eutheria</taxon>
        <taxon>Laurasiatheria</taxon>
        <taxon>Chiroptera</taxon>
        <taxon>Yangochiroptera</taxon>
        <taxon>Vespertilionidae</taxon>
        <taxon>Pipistrellus</taxon>
    </lineage>
</organism>
<feature type="region of interest" description="Disordered" evidence="1">
    <location>
        <begin position="1"/>
        <end position="43"/>
    </location>
</feature>
<comment type="caution">
    <text evidence="2">The sequence shown here is derived from an EMBL/GenBank/DDBJ whole genome shotgun (WGS) entry which is preliminary data.</text>
</comment>
<proteinExistence type="predicted"/>
<evidence type="ECO:0000313" key="2">
    <source>
        <dbReference type="EMBL" id="KAF6382324.1"/>
    </source>
</evidence>
<sequence>MLSARVVEESNTTKLRKQAAKDKPVKKATDNGKDGSLSPMGQSQLRAQQLALVREMEMNWYLKLCDLSIEGTTAYITGMPHRTCSHQESDLVKMAHDGPWVVVQKPPLGRRQQALMN</sequence>